<evidence type="ECO:0000256" key="1">
    <source>
        <dbReference type="SAM" id="Phobius"/>
    </source>
</evidence>
<keyword evidence="1" id="KW-0812">Transmembrane</keyword>
<feature type="chain" id="PRO_5018258793" evidence="2">
    <location>
        <begin position="20"/>
        <end position="288"/>
    </location>
</feature>
<dbReference type="OrthoDB" id="10457695at2759"/>
<organism evidence="3 4">
    <name type="scientific">Litomosoides sigmodontis</name>
    <name type="common">Filarial nematode worm</name>
    <dbReference type="NCBI Taxonomy" id="42156"/>
    <lineage>
        <taxon>Eukaryota</taxon>
        <taxon>Metazoa</taxon>
        <taxon>Ecdysozoa</taxon>
        <taxon>Nematoda</taxon>
        <taxon>Chromadorea</taxon>
        <taxon>Rhabditida</taxon>
        <taxon>Spirurina</taxon>
        <taxon>Spiruromorpha</taxon>
        <taxon>Filarioidea</taxon>
        <taxon>Onchocercidae</taxon>
        <taxon>Litomosoides</taxon>
    </lineage>
</organism>
<reference evidence="3 4" key="1">
    <citation type="submission" date="2018-08" db="EMBL/GenBank/DDBJ databases">
        <authorList>
            <person name="Laetsch R D."/>
            <person name="Stevens L."/>
            <person name="Kumar S."/>
            <person name="Blaxter L. M."/>
        </authorList>
    </citation>
    <scope>NUCLEOTIDE SEQUENCE [LARGE SCALE GENOMIC DNA]</scope>
</reference>
<dbReference type="OMA" id="WNRNNDE"/>
<accession>A0A3P7LYN3</accession>
<dbReference type="AlphaFoldDB" id="A0A3P7LYN3"/>
<dbReference type="EMBL" id="UYRX01001956">
    <property type="protein sequence ID" value="VDM92468.1"/>
    <property type="molecule type" value="Genomic_DNA"/>
</dbReference>
<evidence type="ECO:0000313" key="4">
    <source>
        <dbReference type="Proteomes" id="UP000277928"/>
    </source>
</evidence>
<sequence length="288" mass="33207">MMHYRSVVAFLLATQAVSAVARTAVISGKLVRKIDEEKVKAFLDELKTCKQRGERMKAIITDNQSLTITRNSSFRRSTNLPKSHAQFSIILKDIAISKNQCNGMVLDANLKHMVVSILLLCFESNQTTGANNSEEIENSIVNRGISYFLNYIHELIYTLRTSYFFNWNRNNDEINRIQYHFGPTEMKEKEKGEEKNGGKFWSKVLILLVLITAFIFLTIAVFHGICWLCEKQKVTCSTRHEPVILPLPLSHTERSNLLISNPYYTNKSYHVKSTQTFHSKPYLKRTYD</sequence>
<dbReference type="Proteomes" id="UP000277928">
    <property type="component" value="Unassembled WGS sequence"/>
</dbReference>
<protein>
    <submittedName>
        <fullName evidence="3">Uncharacterized protein</fullName>
    </submittedName>
</protein>
<keyword evidence="4" id="KW-1185">Reference proteome</keyword>
<gene>
    <name evidence="3" type="ORF">NLS_LOCUS9800</name>
</gene>
<feature type="signal peptide" evidence="2">
    <location>
        <begin position="1"/>
        <end position="19"/>
    </location>
</feature>
<feature type="transmembrane region" description="Helical" evidence="1">
    <location>
        <begin position="204"/>
        <end position="229"/>
    </location>
</feature>
<keyword evidence="1" id="KW-1133">Transmembrane helix</keyword>
<name>A0A3P7LYN3_LITSI</name>
<evidence type="ECO:0000313" key="3">
    <source>
        <dbReference type="EMBL" id="VDM92468.1"/>
    </source>
</evidence>
<proteinExistence type="predicted"/>
<evidence type="ECO:0000256" key="2">
    <source>
        <dbReference type="SAM" id="SignalP"/>
    </source>
</evidence>
<keyword evidence="1" id="KW-0472">Membrane</keyword>
<keyword evidence="2" id="KW-0732">Signal</keyword>